<name>A0ABV2JZC0_9GAMM</name>
<keyword evidence="2" id="KW-1185">Reference proteome</keyword>
<evidence type="ECO:0000313" key="2">
    <source>
        <dbReference type="Proteomes" id="UP001549184"/>
    </source>
</evidence>
<accession>A0ABV2JZC0</accession>
<reference evidence="1 2" key="1">
    <citation type="submission" date="2024-06" db="EMBL/GenBank/DDBJ databases">
        <title>Sorghum-associated microbial communities from plants grown in Nebraska, USA.</title>
        <authorList>
            <person name="Schachtman D."/>
        </authorList>
    </citation>
    <scope>NUCLEOTIDE SEQUENCE [LARGE SCALE GENOMIC DNA]</scope>
    <source>
        <strain evidence="1 2">1073</strain>
    </source>
</reference>
<sequence>MEIPAKKHHPETFGDCIPVNRHEHSSKPWGLDEPATWLSTKLKSKWRKLEKLY</sequence>
<evidence type="ECO:0000313" key="1">
    <source>
        <dbReference type="EMBL" id="MET3653138.1"/>
    </source>
</evidence>
<dbReference type="EMBL" id="JBEPMU010000004">
    <property type="protein sequence ID" value="MET3653138.1"/>
    <property type="molecule type" value="Genomic_DNA"/>
</dbReference>
<dbReference type="Proteomes" id="UP001549184">
    <property type="component" value="Unassembled WGS sequence"/>
</dbReference>
<comment type="caution">
    <text evidence="1">The sequence shown here is derived from an EMBL/GenBank/DDBJ whole genome shotgun (WGS) entry which is preliminary data.</text>
</comment>
<proteinExistence type="predicted"/>
<gene>
    <name evidence="1" type="ORF">ABIC75_002874</name>
</gene>
<protein>
    <submittedName>
        <fullName evidence="1">Uncharacterized protein</fullName>
    </submittedName>
</protein>
<organism evidence="1 2">
    <name type="scientific">Dyella japonica</name>
    <dbReference type="NCBI Taxonomy" id="231455"/>
    <lineage>
        <taxon>Bacteria</taxon>
        <taxon>Pseudomonadati</taxon>
        <taxon>Pseudomonadota</taxon>
        <taxon>Gammaproteobacteria</taxon>
        <taxon>Lysobacterales</taxon>
        <taxon>Rhodanobacteraceae</taxon>
        <taxon>Dyella</taxon>
    </lineage>
</organism>